<organism evidence="2 3">
    <name type="scientific">Nonomuraea solani</name>
    <dbReference type="NCBI Taxonomy" id="1144553"/>
    <lineage>
        <taxon>Bacteria</taxon>
        <taxon>Bacillati</taxon>
        <taxon>Actinomycetota</taxon>
        <taxon>Actinomycetes</taxon>
        <taxon>Streptosporangiales</taxon>
        <taxon>Streptosporangiaceae</taxon>
        <taxon>Nonomuraea</taxon>
    </lineage>
</organism>
<sequence>MNPHSLAHRANRHGWDVQTIPRSAGPVVILQRDGWRLEIAFDGHAPKQATANGPGHNVGKQLNLRSINDFVHQPGTDRLTHSCLGRRTARRKSEHEGGERPGDREQDEQQQGDPIGG</sequence>
<reference evidence="2 3" key="1">
    <citation type="submission" date="2016-10" db="EMBL/GenBank/DDBJ databases">
        <authorList>
            <person name="de Groot N.N."/>
        </authorList>
    </citation>
    <scope>NUCLEOTIDE SEQUENCE [LARGE SCALE GENOMIC DNA]</scope>
    <source>
        <strain evidence="2 3">CGMCC 4.7037</strain>
    </source>
</reference>
<evidence type="ECO:0000256" key="1">
    <source>
        <dbReference type="SAM" id="MobiDB-lite"/>
    </source>
</evidence>
<feature type="compositionally biased region" description="Basic and acidic residues" evidence="1">
    <location>
        <begin position="91"/>
        <end position="104"/>
    </location>
</feature>
<evidence type="ECO:0000313" key="2">
    <source>
        <dbReference type="EMBL" id="SEF98770.1"/>
    </source>
</evidence>
<evidence type="ECO:0000313" key="3">
    <source>
        <dbReference type="Proteomes" id="UP000236732"/>
    </source>
</evidence>
<dbReference type="AlphaFoldDB" id="A0A1H5WHG3"/>
<dbReference type="Proteomes" id="UP000236732">
    <property type="component" value="Unassembled WGS sequence"/>
</dbReference>
<accession>A0A1H5WHG3</accession>
<feature type="region of interest" description="Disordered" evidence="1">
    <location>
        <begin position="72"/>
        <end position="117"/>
    </location>
</feature>
<keyword evidence="3" id="KW-1185">Reference proteome</keyword>
<protein>
    <submittedName>
        <fullName evidence="2">Uncharacterized protein</fullName>
    </submittedName>
</protein>
<name>A0A1H5WHG3_9ACTN</name>
<dbReference type="EMBL" id="FNVT01000001">
    <property type="protein sequence ID" value="SEF98770.1"/>
    <property type="molecule type" value="Genomic_DNA"/>
</dbReference>
<proteinExistence type="predicted"/>
<gene>
    <name evidence="2" type="ORF">SAMN05444920_1011183</name>
</gene>